<organism evidence="1 2">
    <name type="scientific">Racocetra persica</name>
    <dbReference type="NCBI Taxonomy" id="160502"/>
    <lineage>
        <taxon>Eukaryota</taxon>
        <taxon>Fungi</taxon>
        <taxon>Fungi incertae sedis</taxon>
        <taxon>Mucoromycota</taxon>
        <taxon>Glomeromycotina</taxon>
        <taxon>Glomeromycetes</taxon>
        <taxon>Diversisporales</taxon>
        <taxon>Gigasporaceae</taxon>
        <taxon>Racocetra</taxon>
    </lineage>
</organism>
<reference evidence="1" key="1">
    <citation type="submission" date="2021-06" db="EMBL/GenBank/DDBJ databases">
        <authorList>
            <person name="Kallberg Y."/>
            <person name="Tangrot J."/>
            <person name="Rosling A."/>
        </authorList>
    </citation>
    <scope>NUCLEOTIDE SEQUENCE</scope>
    <source>
        <strain evidence="1">MA461A</strain>
    </source>
</reference>
<accession>A0ACA9RNB7</accession>
<comment type="caution">
    <text evidence="1">The sequence shown here is derived from an EMBL/GenBank/DDBJ whole genome shotgun (WGS) entry which is preliminary data.</text>
</comment>
<protein>
    <submittedName>
        <fullName evidence="1">7228_t:CDS:1</fullName>
    </submittedName>
</protein>
<feature type="non-terminal residue" evidence="1">
    <location>
        <position position="151"/>
    </location>
</feature>
<evidence type="ECO:0000313" key="2">
    <source>
        <dbReference type="Proteomes" id="UP000789920"/>
    </source>
</evidence>
<sequence>YVAPTSSSSIIYQKDFRRSGPVEKSELVVCGSKSRLVRILLAKAQALGRKAVSNSWNKWLDKVWDVYKDFCEVMDLRALLSEVDTLVSFIVWLNLTQSFSDCMDVLAVSRSYLEAQFADLSKEYRVKRVYRALLKGYRKAKDPDWPCDPLT</sequence>
<evidence type="ECO:0000313" key="1">
    <source>
        <dbReference type="EMBL" id="CAG8802200.1"/>
    </source>
</evidence>
<gene>
    <name evidence="1" type="ORF">RPERSI_LOCUS21263</name>
</gene>
<dbReference type="EMBL" id="CAJVQC010061890">
    <property type="protein sequence ID" value="CAG8802200.1"/>
    <property type="molecule type" value="Genomic_DNA"/>
</dbReference>
<name>A0ACA9RNB7_9GLOM</name>
<proteinExistence type="predicted"/>
<dbReference type="Proteomes" id="UP000789920">
    <property type="component" value="Unassembled WGS sequence"/>
</dbReference>
<feature type="non-terminal residue" evidence="1">
    <location>
        <position position="1"/>
    </location>
</feature>
<keyword evidence="2" id="KW-1185">Reference proteome</keyword>